<evidence type="ECO:0000256" key="6">
    <source>
        <dbReference type="ARBA" id="ARBA00023002"/>
    </source>
</evidence>
<dbReference type="PIRSF" id="PIRSF000232">
    <property type="entry name" value="YdjA"/>
    <property type="match status" value="1"/>
</dbReference>
<evidence type="ECO:0000256" key="8">
    <source>
        <dbReference type="PIRNR" id="PIRNR000232"/>
    </source>
</evidence>
<dbReference type="EC" id="1.-.-.-" evidence="8"/>
<keyword evidence="7 8" id="KW-0520">NAD</keyword>
<gene>
    <name evidence="10" type="ORF">ACFOEK_02745</name>
</gene>
<evidence type="ECO:0000256" key="3">
    <source>
        <dbReference type="ARBA" id="ARBA00022630"/>
    </source>
</evidence>
<dbReference type="PANTHER" id="PTHR43821:SF1">
    <property type="entry name" value="NAD(P)H NITROREDUCTASE YDJA-RELATED"/>
    <property type="match status" value="1"/>
</dbReference>
<accession>A0ABV7HEF5</accession>
<dbReference type="Pfam" id="PF00881">
    <property type="entry name" value="Nitroreductase"/>
    <property type="match status" value="1"/>
</dbReference>
<dbReference type="PANTHER" id="PTHR43821">
    <property type="entry name" value="NAD(P)H NITROREDUCTASE YDJA-RELATED"/>
    <property type="match status" value="1"/>
</dbReference>
<dbReference type="RefSeq" id="WP_386715814.1">
    <property type="nucleotide sequence ID" value="NZ_JBHRSZ010000002.1"/>
</dbReference>
<evidence type="ECO:0000256" key="5">
    <source>
        <dbReference type="ARBA" id="ARBA00022857"/>
    </source>
</evidence>
<evidence type="ECO:0000256" key="4">
    <source>
        <dbReference type="ARBA" id="ARBA00022643"/>
    </source>
</evidence>
<reference evidence="11" key="1">
    <citation type="journal article" date="2019" name="Int. J. Syst. Evol. Microbiol.">
        <title>The Global Catalogue of Microorganisms (GCM) 10K type strain sequencing project: providing services to taxonomists for standard genome sequencing and annotation.</title>
        <authorList>
            <consortium name="The Broad Institute Genomics Platform"/>
            <consortium name="The Broad Institute Genome Sequencing Center for Infectious Disease"/>
            <person name="Wu L."/>
            <person name="Ma J."/>
        </authorList>
    </citation>
    <scope>NUCLEOTIDE SEQUENCE [LARGE SCALE GENOMIC DNA]</scope>
    <source>
        <strain evidence="11">KCTC 52438</strain>
    </source>
</reference>
<evidence type="ECO:0000256" key="2">
    <source>
        <dbReference type="ARBA" id="ARBA00007118"/>
    </source>
</evidence>
<evidence type="ECO:0000256" key="1">
    <source>
        <dbReference type="ARBA" id="ARBA00001917"/>
    </source>
</evidence>
<keyword evidence="6 8" id="KW-0560">Oxidoreductase</keyword>
<dbReference type="InterPro" id="IPR052530">
    <property type="entry name" value="NAD(P)H_nitroreductase"/>
</dbReference>
<evidence type="ECO:0000313" key="11">
    <source>
        <dbReference type="Proteomes" id="UP001595476"/>
    </source>
</evidence>
<evidence type="ECO:0000313" key="10">
    <source>
        <dbReference type="EMBL" id="MFC3149936.1"/>
    </source>
</evidence>
<dbReference type="InterPro" id="IPR026021">
    <property type="entry name" value="YdjA-like"/>
</dbReference>
<keyword evidence="11" id="KW-1185">Reference proteome</keyword>
<dbReference type="CDD" id="cd02135">
    <property type="entry name" value="YdjA-like"/>
    <property type="match status" value="1"/>
</dbReference>
<protein>
    <recommendedName>
        <fullName evidence="8">Putative NAD(P)H nitroreductase</fullName>
        <ecNumber evidence="8">1.-.-.-</ecNumber>
    </recommendedName>
</protein>
<evidence type="ECO:0000256" key="7">
    <source>
        <dbReference type="ARBA" id="ARBA00023027"/>
    </source>
</evidence>
<proteinExistence type="inferred from homology"/>
<dbReference type="SUPFAM" id="SSF55469">
    <property type="entry name" value="FMN-dependent nitroreductase-like"/>
    <property type="match status" value="1"/>
</dbReference>
<organism evidence="10 11">
    <name type="scientific">Litoribrevibacter euphylliae</name>
    <dbReference type="NCBI Taxonomy" id="1834034"/>
    <lineage>
        <taxon>Bacteria</taxon>
        <taxon>Pseudomonadati</taxon>
        <taxon>Pseudomonadota</taxon>
        <taxon>Gammaproteobacteria</taxon>
        <taxon>Oceanospirillales</taxon>
        <taxon>Oceanospirillaceae</taxon>
        <taxon>Litoribrevibacter</taxon>
    </lineage>
</organism>
<dbReference type="EMBL" id="JBHRSZ010000002">
    <property type="protein sequence ID" value="MFC3149936.1"/>
    <property type="molecule type" value="Genomic_DNA"/>
</dbReference>
<dbReference type="Gene3D" id="3.40.109.10">
    <property type="entry name" value="NADH Oxidase"/>
    <property type="match status" value="1"/>
</dbReference>
<name>A0ABV7HEF5_9GAMM</name>
<evidence type="ECO:0000259" key="9">
    <source>
        <dbReference type="Pfam" id="PF00881"/>
    </source>
</evidence>
<dbReference type="InterPro" id="IPR029479">
    <property type="entry name" value="Nitroreductase"/>
</dbReference>
<sequence length="189" mass="21327">MRISKLLINRVSIPKLRAPAPSSEVMETCYRAAMRAPDHGRLKPWRFIQIEGEGLERLGQLFLDAENFDAVKERGEEVSEVRQQKLLSMPKRAPMIVVVVGRVEEHPKVPREEQLMAAACAAYGLSVALYDHDFGCMWRTGELAYHPLVKAGLNLADNEEIVGYLYIGTPDCSPKTPKLDDLEQFVKTF</sequence>
<comment type="cofactor">
    <cofactor evidence="1 8">
        <name>FMN</name>
        <dbReference type="ChEBI" id="CHEBI:58210"/>
    </cofactor>
</comment>
<comment type="caution">
    <text evidence="10">The sequence shown here is derived from an EMBL/GenBank/DDBJ whole genome shotgun (WGS) entry which is preliminary data.</text>
</comment>
<keyword evidence="4 8" id="KW-0288">FMN</keyword>
<keyword evidence="5 8" id="KW-0521">NADP</keyword>
<dbReference type="InterPro" id="IPR000415">
    <property type="entry name" value="Nitroreductase-like"/>
</dbReference>
<keyword evidence="3 8" id="KW-0285">Flavoprotein</keyword>
<comment type="similarity">
    <text evidence="2 8">Belongs to the nitroreductase family.</text>
</comment>
<dbReference type="Proteomes" id="UP001595476">
    <property type="component" value="Unassembled WGS sequence"/>
</dbReference>
<feature type="domain" description="Nitroreductase" evidence="9">
    <location>
        <begin position="9"/>
        <end position="168"/>
    </location>
</feature>